<name>A0A1X6P216_PORUM</name>
<feature type="region of interest" description="Disordered" evidence="4">
    <location>
        <begin position="18"/>
        <end position="59"/>
    </location>
</feature>
<keyword evidence="1" id="KW-0346">Stress response</keyword>
<dbReference type="PANTHER" id="PTHR11527">
    <property type="entry name" value="HEAT-SHOCK PROTEIN 20 FAMILY MEMBER"/>
    <property type="match status" value="1"/>
</dbReference>
<evidence type="ECO:0000313" key="7">
    <source>
        <dbReference type="Proteomes" id="UP000218209"/>
    </source>
</evidence>
<feature type="domain" description="SHSP" evidence="5">
    <location>
        <begin position="55"/>
        <end position="188"/>
    </location>
</feature>
<dbReference type="InterPro" id="IPR002068">
    <property type="entry name" value="A-crystallin/Hsp20_dom"/>
</dbReference>
<dbReference type="OrthoDB" id="5511210at2759"/>
<evidence type="ECO:0000256" key="3">
    <source>
        <dbReference type="RuleBase" id="RU003616"/>
    </source>
</evidence>
<evidence type="ECO:0000256" key="4">
    <source>
        <dbReference type="SAM" id="MobiDB-lite"/>
    </source>
</evidence>
<dbReference type="InterPro" id="IPR031107">
    <property type="entry name" value="Small_HSP"/>
</dbReference>
<organism evidence="6 7">
    <name type="scientific">Porphyra umbilicalis</name>
    <name type="common">Purple laver</name>
    <name type="synonym">Red alga</name>
    <dbReference type="NCBI Taxonomy" id="2786"/>
    <lineage>
        <taxon>Eukaryota</taxon>
        <taxon>Rhodophyta</taxon>
        <taxon>Bangiophyceae</taxon>
        <taxon>Bangiales</taxon>
        <taxon>Bangiaceae</taxon>
        <taxon>Porphyra</taxon>
    </lineage>
</organism>
<dbReference type="Pfam" id="PF00011">
    <property type="entry name" value="HSP20"/>
    <property type="match status" value="1"/>
</dbReference>
<evidence type="ECO:0000256" key="2">
    <source>
        <dbReference type="PROSITE-ProRule" id="PRU00285"/>
    </source>
</evidence>
<sequence>MAAMSGMAADFVRTYGAFGRPPMDGRCGPAGRQQQQQQQAQQAQRRAPSSPSPQQARVDWVPLAERAETATMYVWRLEVPGVTKGHVKTELKGADRVIVISGEKARPSAAAAAVAGGVAAAAESEEARTVRGELTYGTFARTLRMPADADLDATDQIRAAVKEGVLTLTVAKVKAAPEPEAEPPVEIPIM</sequence>
<dbReference type="SUPFAM" id="SSF49764">
    <property type="entry name" value="HSP20-like chaperones"/>
    <property type="match status" value="1"/>
</dbReference>
<dbReference type="InterPro" id="IPR008978">
    <property type="entry name" value="HSP20-like_chaperone"/>
</dbReference>
<proteinExistence type="inferred from homology"/>
<reference evidence="6 7" key="1">
    <citation type="submission" date="2017-03" db="EMBL/GenBank/DDBJ databases">
        <title>WGS assembly of Porphyra umbilicalis.</title>
        <authorList>
            <person name="Brawley S.H."/>
            <person name="Blouin N.A."/>
            <person name="Ficko-Blean E."/>
            <person name="Wheeler G.L."/>
            <person name="Lohr M."/>
            <person name="Goodson H.V."/>
            <person name="Jenkins J.W."/>
            <person name="Blaby-Haas C.E."/>
            <person name="Helliwell K.E."/>
            <person name="Chan C."/>
            <person name="Marriage T."/>
            <person name="Bhattacharya D."/>
            <person name="Klein A.S."/>
            <person name="Badis Y."/>
            <person name="Brodie J."/>
            <person name="Cao Y."/>
            <person name="Collen J."/>
            <person name="Dittami S.M."/>
            <person name="Gachon C.M."/>
            <person name="Green B.R."/>
            <person name="Karpowicz S."/>
            <person name="Kim J.W."/>
            <person name="Kudahl U."/>
            <person name="Lin S."/>
            <person name="Michel G."/>
            <person name="Mittag M."/>
            <person name="Olson B.J."/>
            <person name="Pangilinan J."/>
            <person name="Peng Y."/>
            <person name="Qiu H."/>
            <person name="Shu S."/>
            <person name="Singer J.T."/>
            <person name="Smith A.G."/>
            <person name="Sprecher B.N."/>
            <person name="Wagner V."/>
            <person name="Wang W."/>
            <person name="Wang Z.-Y."/>
            <person name="Yan J."/>
            <person name="Yarish C."/>
            <person name="Zoeuner-Riek S."/>
            <person name="Zhuang Y."/>
            <person name="Zou Y."/>
            <person name="Lindquist E.A."/>
            <person name="Grimwood J."/>
            <person name="Barry K."/>
            <person name="Rokhsar D.S."/>
            <person name="Schmutz J."/>
            <person name="Stiller J.W."/>
            <person name="Grossman A.R."/>
            <person name="Prochnik S.E."/>
        </authorList>
    </citation>
    <scope>NUCLEOTIDE SEQUENCE [LARGE SCALE GENOMIC DNA]</scope>
    <source>
        <strain evidence="6">4086291</strain>
    </source>
</reference>
<dbReference type="Proteomes" id="UP000218209">
    <property type="component" value="Unassembled WGS sequence"/>
</dbReference>
<evidence type="ECO:0000256" key="1">
    <source>
        <dbReference type="ARBA" id="ARBA00023016"/>
    </source>
</evidence>
<protein>
    <recommendedName>
        <fullName evidence="5">SHSP domain-containing protein</fullName>
    </recommendedName>
</protein>
<dbReference type="PROSITE" id="PS01031">
    <property type="entry name" value="SHSP"/>
    <property type="match status" value="1"/>
</dbReference>
<gene>
    <name evidence="6" type="ORF">BU14_0266s0015</name>
</gene>
<evidence type="ECO:0000313" key="6">
    <source>
        <dbReference type="EMBL" id="OSX74826.1"/>
    </source>
</evidence>
<evidence type="ECO:0000259" key="5">
    <source>
        <dbReference type="PROSITE" id="PS01031"/>
    </source>
</evidence>
<accession>A0A1X6P216</accession>
<dbReference type="EMBL" id="KV918929">
    <property type="protein sequence ID" value="OSX74826.1"/>
    <property type="molecule type" value="Genomic_DNA"/>
</dbReference>
<dbReference type="AlphaFoldDB" id="A0A1X6P216"/>
<feature type="compositionally biased region" description="Low complexity" evidence="4">
    <location>
        <begin position="32"/>
        <end position="57"/>
    </location>
</feature>
<dbReference type="Gene3D" id="2.60.40.790">
    <property type="match status" value="1"/>
</dbReference>
<keyword evidence="7" id="KW-1185">Reference proteome</keyword>
<comment type="similarity">
    <text evidence="2 3">Belongs to the small heat shock protein (HSP20) family.</text>
</comment>